<feature type="transmembrane region" description="Helical" evidence="5">
    <location>
        <begin position="168"/>
        <end position="191"/>
    </location>
</feature>
<dbReference type="Gene3D" id="1.20.1250.20">
    <property type="entry name" value="MFS general substrate transporter like domains"/>
    <property type="match status" value="1"/>
</dbReference>
<dbReference type="FunFam" id="1.20.1250.20:FF:000460">
    <property type="entry name" value="MFS multidrug transporter, putative"/>
    <property type="match status" value="1"/>
</dbReference>
<evidence type="ECO:0000259" key="6">
    <source>
        <dbReference type="PROSITE" id="PS50850"/>
    </source>
</evidence>
<dbReference type="Proteomes" id="UP000247233">
    <property type="component" value="Unassembled WGS sequence"/>
</dbReference>
<dbReference type="Pfam" id="PF07690">
    <property type="entry name" value="MFS_1"/>
    <property type="match status" value="1"/>
</dbReference>
<proteinExistence type="predicted"/>
<gene>
    <name evidence="7" type="ORF">BO70DRAFT_385416</name>
</gene>
<dbReference type="PANTHER" id="PTHR23502:SF33">
    <property type="entry name" value="MAJOR FACILITATOR SUPERFAMILY (MFS) PROFILE DOMAIN-CONTAINING PROTEIN-RELATED"/>
    <property type="match status" value="1"/>
</dbReference>
<dbReference type="PROSITE" id="PS50850">
    <property type="entry name" value="MFS"/>
    <property type="match status" value="1"/>
</dbReference>
<feature type="transmembrane region" description="Helical" evidence="5">
    <location>
        <begin position="109"/>
        <end position="128"/>
    </location>
</feature>
<dbReference type="EMBL" id="MSFL01000005">
    <property type="protein sequence ID" value="PWY88159.1"/>
    <property type="molecule type" value="Genomic_DNA"/>
</dbReference>
<dbReference type="InterPro" id="IPR036259">
    <property type="entry name" value="MFS_trans_sf"/>
</dbReference>
<dbReference type="SUPFAM" id="SSF103473">
    <property type="entry name" value="MFS general substrate transporter"/>
    <property type="match status" value="1"/>
</dbReference>
<evidence type="ECO:0000313" key="8">
    <source>
        <dbReference type="Proteomes" id="UP000247233"/>
    </source>
</evidence>
<name>A0A317WNV6_9EURO</name>
<protein>
    <submittedName>
        <fullName evidence="7">MFS general substrate transporter</fullName>
    </submittedName>
</protein>
<feature type="transmembrane region" description="Helical" evidence="5">
    <location>
        <begin position="269"/>
        <end position="296"/>
    </location>
</feature>
<dbReference type="RefSeq" id="XP_025401695.1">
    <property type="nucleotide sequence ID" value="XM_025545735.1"/>
</dbReference>
<feature type="transmembrane region" description="Helical" evidence="5">
    <location>
        <begin position="450"/>
        <end position="472"/>
    </location>
</feature>
<keyword evidence="3 5" id="KW-1133">Transmembrane helix</keyword>
<evidence type="ECO:0000256" key="1">
    <source>
        <dbReference type="ARBA" id="ARBA00004141"/>
    </source>
</evidence>
<evidence type="ECO:0000256" key="2">
    <source>
        <dbReference type="ARBA" id="ARBA00022692"/>
    </source>
</evidence>
<dbReference type="GO" id="GO:0022857">
    <property type="term" value="F:transmembrane transporter activity"/>
    <property type="evidence" value="ECO:0007669"/>
    <property type="project" value="InterPro"/>
</dbReference>
<feature type="transmembrane region" description="Helical" evidence="5">
    <location>
        <begin position="40"/>
        <end position="57"/>
    </location>
</feature>
<reference evidence="7 8" key="1">
    <citation type="submission" date="2016-12" db="EMBL/GenBank/DDBJ databases">
        <title>The genomes of Aspergillus section Nigri reveals drivers in fungal speciation.</title>
        <authorList>
            <consortium name="DOE Joint Genome Institute"/>
            <person name="Vesth T.C."/>
            <person name="Nybo J."/>
            <person name="Theobald S."/>
            <person name="Brandl J."/>
            <person name="Frisvad J.C."/>
            <person name="Nielsen K.F."/>
            <person name="Lyhne E.K."/>
            <person name="Kogle M.E."/>
            <person name="Kuo A."/>
            <person name="Riley R."/>
            <person name="Clum A."/>
            <person name="Nolan M."/>
            <person name="Lipzen A."/>
            <person name="Salamov A."/>
            <person name="Henrissat B."/>
            <person name="Wiebenga A."/>
            <person name="De Vries R.P."/>
            <person name="Grigoriev I.V."/>
            <person name="Mortensen U.H."/>
            <person name="Andersen M.R."/>
            <person name="Baker S.E."/>
        </authorList>
    </citation>
    <scope>NUCLEOTIDE SEQUENCE [LARGE SCALE GENOMIC DNA]</scope>
    <source>
        <strain evidence="7 8">CBS 117.55</strain>
    </source>
</reference>
<organism evidence="7 8">
    <name type="scientific">Aspergillus heteromorphus CBS 117.55</name>
    <dbReference type="NCBI Taxonomy" id="1448321"/>
    <lineage>
        <taxon>Eukaryota</taxon>
        <taxon>Fungi</taxon>
        <taxon>Dikarya</taxon>
        <taxon>Ascomycota</taxon>
        <taxon>Pezizomycotina</taxon>
        <taxon>Eurotiomycetes</taxon>
        <taxon>Eurotiomycetidae</taxon>
        <taxon>Eurotiales</taxon>
        <taxon>Aspergillaceae</taxon>
        <taxon>Aspergillus</taxon>
        <taxon>Aspergillus subgen. Circumdati</taxon>
    </lineage>
</organism>
<dbReference type="OrthoDB" id="5296287at2759"/>
<feature type="transmembrane region" description="Helical" evidence="5">
    <location>
        <begin position="197"/>
        <end position="217"/>
    </location>
</feature>
<dbReference type="STRING" id="1448321.A0A317WNV6"/>
<evidence type="ECO:0000256" key="4">
    <source>
        <dbReference type="ARBA" id="ARBA00023136"/>
    </source>
</evidence>
<dbReference type="CDD" id="cd17323">
    <property type="entry name" value="MFS_Tpo1_MDR_like"/>
    <property type="match status" value="1"/>
</dbReference>
<feature type="domain" description="Major facilitator superfamily (MFS) profile" evidence="6">
    <location>
        <begin position="42"/>
        <end position="478"/>
    </location>
</feature>
<dbReference type="InterPro" id="IPR011701">
    <property type="entry name" value="MFS"/>
</dbReference>
<dbReference type="InterPro" id="IPR020846">
    <property type="entry name" value="MFS_dom"/>
</dbReference>
<accession>A0A317WNV6</accession>
<dbReference type="GeneID" id="37067972"/>
<evidence type="ECO:0000256" key="3">
    <source>
        <dbReference type="ARBA" id="ARBA00022989"/>
    </source>
</evidence>
<feature type="transmembrane region" description="Helical" evidence="5">
    <location>
        <begin position="134"/>
        <end position="156"/>
    </location>
</feature>
<dbReference type="PANTHER" id="PTHR23502">
    <property type="entry name" value="MAJOR FACILITATOR SUPERFAMILY"/>
    <property type="match status" value="1"/>
</dbReference>
<evidence type="ECO:0000313" key="7">
    <source>
        <dbReference type="EMBL" id="PWY88159.1"/>
    </source>
</evidence>
<evidence type="ECO:0000256" key="5">
    <source>
        <dbReference type="SAM" id="Phobius"/>
    </source>
</evidence>
<dbReference type="GO" id="GO:0016020">
    <property type="term" value="C:membrane"/>
    <property type="evidence" value="ECO:0007669"/>
    <property type="project" value="UniProtKB-SubCell"/>
</dbReference>
<feature type="transmembrane region" description="Helical" evidence="5">
    <location>
        <begin position="357"/>
        <end position="376"/>
    </location>
</feature>
<comment type="subcellular location">
    <subcellularLocation>
        <location evidence="1">Membrane</location>
        <topology evidence="1">Multi-pass membrane protein</topology>
    </subcellularLocation>
</comment>
<dbReference type="VEuPathDB" id="FungiDB:BO70DRAFT_385416"/>
<keyword evidence="8" id="KW-1185">Reference proteome</keyword>
<sequence>MASTQTSDTYPLIDLEKDIVGWESADDPSNPRNYRVPRKWFLMLLISMITFVSPFASSAFSPGAAYAEEDFHVTSTILGTLSVTGYLIGYVTGPLVFSPMSEMFGRRIVLSGANTFFVAFQIGCALAPNISALIVFRFLTGVGGSACLTTGSGVIADLFVAEQRGIAMAFYTTGVLIGPVCGPLLGGFIAQRAGWRWVFWVLVIAGGTFSALVMIFNSETNPVVLMRWKTERLRKELNRPNLRSCYDQIKLDDKSNNNISLRKRLTMPFYLLVHSPIVALVALYLATLYGCLYLLFTTVSTVFKDTYHWSTEISGLAYLGLGVGSMFGQAIFALMSNRIIAQLRLRNNNIFEPEMRLSITIFFAIFIPISFFWYGWSAQEKTHWIVPIIGLAPFGFGMIGIYNTLQTYVIDCYPRYAASAMAALVVTRALVGAFLPLAGPSMYASLGYGWGNSLLGFVTLGMIPVPVLFYRFGGRLRRGSRLNLE</sequence>
<feature type="transmembrane region" description="Helical" evidence="5">
    <location>
        <begin position="417"/>
        <end position="438"/>
    </location>
</feature>
<keyword evidence="2 5" id="KW-0812">Transmembrane</keyword>
<keyword evidence="4 5" id="KW-0472">Membrane</keyword>
<dbReference type="AlphaFoldDB" id="A0A317WNV6"/>
<feature type="transmembrane region" description="Helical" evidence="5">
    <location>
        <begin position="382"/>
        <end position="405"/>
    </location>
</feature>
<feature type="transmembrane region" description="Helical" evidence="5">
    <location>
        <begin position="77"/>
        <end position="97"/>
    </location>
</feature>
<feature type="transmembrane region" description="Helical" evidence="5">
    <location>
        <begin position="316"/>
        <end position="336"/>
    </location>
</feature>
<comment type="caution">
    <text evidence="7">The sequence shown here is derived from an EMBL/GenBank/DDBJ whole genome shotgun (WGS) entry which is preliminary data.</text>
</comment>